<dbReference type="EMBL" id="CCNB01000025">
    <property type="protein sequence ID" value="CDX41009.1"/>
    <property type="molecule type" value="Genomic_DNA"/>
</dbReference>
<organism evidence="1 2">
    <name type="scientific">Mesorhizobium plurifarium</name>
    <dbReference type="NCBI Taxonomy" id="69974"/>
    <lineage>
        <taxon>Bacteria</taxon>
        <taxon>Pseudomonadati</taxon>
        <taxon>Pseudomonadota</taxon>
        <taxon>Alphaproteobacteria</taxon>
        <taxon>Hyphomicrobiales</taxon>
        <taxon>Phyllobacteriaceae</taxon>
        <taxon>Mesorhizobium</taxon>
    </lineage>
</organism>
<accession>A0A090GNN4</accession>
<proteinExistence type="predicted"/>
<evidence type="ECO:0000313" key="2">
    <source>
        <dbReference type="Proteomes" id="UP000046373"/>
    </source>
</evidence>
<dbReference type="AlphaFoldDB" id="A0A090GNN4"/>
<gene>
    <name evidence="1" type="ORF">MPLDJ20_310038</name>
</gene>
<name>A0A090GNN4_MESPL</name>
<evidence type="ECO:0000313" key="1">
    <source>
        <dbReference type="EMBL" id="CDX41009.1"/>
    </source>
</evidence>
<reference evidence="1 2" key="1">
    <citation type="submission" date="2014-08" db="EMBL/GenBank/DDBJ databases">
        <authorList>
            <person name="Moulin Lionel"/>
        </authorList>
    </citation>
    <scope>NUCLEOTIDE SEQUENCE [LARGE SCALE GENOMIC DNA]</scope>
</reference>
<protein>
    <submittedName>
        <fullName evidence="1">Uncharacterized protein</fullName>
    </submittedName>
</protein>
<sequence length="94" mass="10779">MGTRRSSVQLPTSPPQLISVSDALPAIFWRLHRGIARQSQTFVAIQGFVRDVRDVAEFWGQLQWPARWCRFCPNALRKAIVMRSTPRKDTADRA</sequence>
<dbReference type="Proteomes" id="UP000046373">
    <property type="component" value="Unassembled WGS sequence"/>
</dbReference>